<protein>
    <submittedName>
        <fullName evidence="3">Uncharacterized protein</fullName>
    </submittedName>
</protein>
<evidence type="ECO:0000256" key="2">
    <source>
        <dbReference type="SAM" id="Phobius"/>
    </source>
</evidence>
<keyword evidence="4" id="KW-1185">Reference proteome</keyword>
<keyword evidence="2" id="KW-0472">Membrane</keyword>
<name>A0A6A4JFD0_APOLU</name>
<feature type="transmembrane region" description="Helical" evidence="2">
    <location>
        <begin position="52"/>
        <end position="70"/>
    </location>
</feature>
<feature type="compositionally biased region" description="Basic and acidic residues" evidence="1">
    <location>
        <begin position="316"/>
        <end position="327"/>
    </location>
</feature>
<sequence length="554" mass="63276">MGRKERKAKESQEKQLKGGKEDEKPQKPMGDEQQVTELNDEENKEKTLVQRAVQVGLVAIPISVYVSWAYKKFFPCPRVKCKPQPKGKRKLKSSSKPRIPFVCSMLDSTMKRYCTNGTNAKQGIAGNNYCECRHIQKLQRHEDPCEMLRYDVRDESYDRGASGRSKNPFASFYEDDFREEVEANRQEQSYTQDRYRERKHVPERKGRVYKNGNSAKQNEELEIDQTTVDCASLEETIQMLEENKDTTKRKQNSKKASHEQPLEGSASEKVQNKFQQGSNSKIIPEEQSSEECEAMEVQTPIMNYCEYLKRPILDYDPQEYPKTDKNVKNSKTGHKPGLSKELVVNSPQAKSSEDGNSEGDPSKSTHFPVNISQEVMDSLCEQYSREYRKSLSEQQNSAKQDFDEGNLKTNESTLSDCCGENSETGGDAKNSNQDNDRIEDVCSDKSIQEIIDRYKSVESKQETSSGENDFETVGSAKAKSYDDLCDANFHSLDSDTPFVVKDYTCKTTIKRNDASEDKPEEDYENRQKNFWHSCKPPKGLKKGCHPSKDKGPCD</sequence>
<feature type="compositionally biased region" description="Polar residues" evidence="1">
    <location>
        <begin position="407"/>
        <end position="433"/>
    </location>
</feature>
<feature type="region of interest" description="Disordered" evidence="1">
    <location>
        <begin position="316"/>
        <end position="373"/>
    </location>
</feature>
<feature type="region of interest" description="Disordered" evidence="1">
    <location>
        <begin position="1"/>
        <end position="42"/>
    </location>
</feature>
<feature type="compositionally biased region" description="Polar residues" evidence="1">
    <location>
        <begin position="362"/>
        <end position="373"/>
    </location>
</feature>
<keyword evidence="2" id="KW-0812">Transmembrane</keyword>
<feature type="region of interest" description="Disordered" evidence="1">
    <location>
        <begin position="181"/>
        <end position="219"/>
    </location>
</feature>
<feature type="region of interest" description="Disordered" evidence="1">
    <location>
        <begin position="510"/>
        <end position="554"/>
    </location>
</feature>
<comment type="caution">
    <text evidence="3">The sequence shown here is derived from an EMBL/GenBank/DDBJ whole genome shotgun (WGS) entry which is preliminary data.</text>
</comment>
<accession>A0A6A4JFD0</accession>
<feature type="region of interest" description="Disordered" evidence="1">
    <location>
        <begin position="387"/>
        <end position="473"/>
    </location>
</feature>
<dbReference type="Proteomes" id="UP000466442">
    <property type="component" value="Unassembled WGS sequence"/>
</dbReference>
<evidence type="ECO:0000256" key="1">
    <source>
        <dbReference type="SAM" id="MobiDB-lite"/>
    </source>
</evidence>
<dbReference type="EMBL" id="WIXP02000010">
    <property type="protein sequence ID" value="KAF6204491.1"/>
    <property type="molecule type" value="Genomic_DNA"/>
</dbReference>
<feature type="compositionally biased region" description="Basic and acidic residues" evidence="1">
    <location>
        <begin position="7"/>
        <end position="30"/>
    </location>
</feature>
<evidence type="ECO:0000313" key="4">
    <source>
        <dbReference type="Proteomes" id="UP000466442"/>
    </source>
</evidence>
<dbReference type="AlphaFoldDB" id="A0A6A4JFD0"/>
<feature type="region of interest" description="Disordered" evidence="1">
    <location>
        <begin position="241"/>
        <end position="292"/>
    </location>
</feature>
<evidence type="ECO:0000313" key="3">
    <source>
        <dbReference type="EMBL" id="KAF6204491.1"/>
    </source>
</evidence>
<feature type="compositionally biased region" description="Polar residues" evidence="1">
    <location>
        <begin position="268"/>
        <end position="281"/>
    </location>
</feature>
<proteinExistence type="predicted"/>
<gene>
    <name evidence="3" type="ORF">GE061_002833</name>
</gene>
<reference evidence="3" key="1">
    <citation type="journal article" date="2021" name="Mol. Ecol. Resour.">
        <title>Apolygus lucorum genome provides insights into omnivorousness and mesophyll feeding.</title>
        <authorList>
            <person name="Liu Y."/>
            <person name="Liu H."/>
            <person name="Wang H."/>
            <person name="Huang T."/>
            <person name="Liu B."/>
            <person name="Yang B."/>
            <person name="Yin L."/>
            <person name="Li B."/>
            <person name="Zhang Y."/>
            <person name="Zhang S."/>
            <person name="Jiang F."/>
            <person name="Zhang X."/>
            <person name="Ren Y."/>
            <person name="Wang B."/>
            <person name="Wang S."/>
            <person name="Lu Y."/>
            <person name="Wu K."/>
            <person name="Fan W."/>
            <person name="Wang G."/>
        </authorList>
    </citation>
    <scope>NUCLEOTIDE SEQUENCE</scope>
    <source>
        <strain evidence="3">12Hb</strain>
    </source>
</reference>
<feature type="compositionally biased region" description="Basic and acidic residues" evidence="1">
    <location>
        <begin position="434"/>
        <end position="461"/>
    </location>
</feature>
<organism evidence="3 4">
    <name type="scientific">Apolygus lucorum</name>
    <name type="common">Small green plant bug</name>
    <name type="synonym">Lygocoris lucorum</name>
    <dbReference type="NCBI Taxonomy" id="248454"/>
    <lineage>
        <taxon>Eukaryota</taxon>
        <taxon>Metazoa</taxon>
        <taxon>Ecdysozoa</taxon>
        <taxon>Arthropoda</taxon>
        <taxon>Hexapoda</taxon>
        <taxon>Insecta</taxon>
        <taxon>Pterygota</taxon>
        <taxon>Neoptera</taxon>
        <taxon>Paraneoptera</taxon>
        <taxon>Hemiptera</taxon>
        <taxon>Heteroptera</taxon>
        <taxon>Panheteroptera</taxon>
        <taxon>Cimicomorpha</taxon>
        <taxon>Miridae</taxon>
        <taxon>Mirini</taxon>
        <taxon>Apolygus</taxon>
    </lineage>
</organism>
<keyword evidence="2" id="KW-1133">Transmembrane helix</keyword>